<organism evidence="1 2">
    <name type="scientific">Natronococcus amylolyticus DSM 10524</name>
    <dbReference type="NCBI Taxonomy" id="1227497"/>
    <lineage>
        <taxon>Archaea</taxon>
        <taxon>Methanobacteriati</taxon>
        <taxon>Methanobacteriota</taxon>
        <taxon>Stenosarchaea group</taxon>
        <taxon>Halobacteria</taxon>
        <taxon>Halobacteriales</taxon>
        <taxon>Natrialbaceae</taxon>
        <taxon>Natronococcus</taxon>
    </lineage>
</organism>
<dbReference type="AlphaFoldDB" id="L9X0L5"/>
<dbReference type="EMBL" id="AOIB01000031">
    <property type="protein sequence ID" value="ELY55299.1"/>
    <property type="molecule type" value="Genomic_DNA"/>
</dbReference>
<dbReference type="Proteomes" id="UP000011688">
    <property type="component" value="Unassembled WGS sequence"/>
</dbReference>
<evidence type="ECO:0000313" key="2">
    <source>
        <dbReference type="Proteomes" id="UP000011688"/>
    </source>
</evidence>
<reference evidence="1 2" key="1">
    <citation type="journal article" date="2014" name="PLoS Genet.">
        <title>Phylogenetically driven sequencing of extremely halophilic archaea reveals strategies for static and dynamic osmo-response.</title>
        <authorList>
            <person name="Becker E.A."/>
            <person name="Seitzer P.M."/>
            <person name="Tritt A."/>
            <person name="Larsen D."/>
            <person name="Krusor M."/>
            <person name="Yao A.I."/>
            <person name="Wu D."/>
            <person name="Madern D."/>
            <person name="Eisen J.A."/>
            <person name="Darling A.E."/>
            <person name="Facciotti M.T."/>
        </authorList>
    </citation>
    <scope>NUCLEOTIDE SEQUENCE [LARGE SCALE GENOMIC DNA]</scope>
    <source>
        <strain evidence="1 2">DSM 10524</strain>
    </source>
</reference>
<sequence length="98" mass="11441">MNVLITSTANLTMSCCRDPIGLFVRISPQRNRLHINIILVIILWKQRDDTERPRRGISTEQQRSITRVSQVDREPRRVVCSDPSIIDLVREFDREVVV</sequence>
<comment type="caution">
    <text evidence="1">The sequence shown here is derived from an EMBL/GenBank/DDBJ whole genome shotgun (WGS) entry which is preliminary data.</text>
</comment>
<accession>L9X0L5</accession>
<proteinExistence type="predicted"/>
<keyword evidence="2" id="KW-1185">Reference proteome</keyword>
<protein>
    <submittedName>
        <fullName evidence="1">Uncharacterized protein</fullName>
    </submittedName>
</protein>
<gene>
    <name evidence="1" type="ORF">C491_16327</name>
</gene>
<evidence type="ECO:0000313" key="1">
    <source>
        <dbReference type="EMBL" id="ELY55299.1"/>
    </source>
</evidence>
<name>L9X0L5_9EURY</name>